<dbReference type="PANTHER" id="PTHR47870:SF2">
    <property type="entry name" value="FORMATE-DEPENDENT NITRITE REDUCTASE COMPLEX SUBUNIT NRFF"/>
    <property type="match status" value="1"/>
</dbReference>
<comment type="caution">
    <text evidence="5">The sequence shown here is derived from an EMBL/GenBank/DDBJ whole genome shotgun (WGS) entry which is preliminary data.</text>
</comment>
<dbReference type="RefSeq" id="WP_131976113.1">
    <property type="nucleotide sequence ID" value="NZ_SLYB01000008.1"/>
</dbReference>
<dbReference type="OrthoDB" id="9776053at2"/>
<evidence type="ECO:0000259" key="4">
    <source>
        <dbReference type="Pfam" id="PF23914"/>
    </source>
</evidence>
<dbReference type="Pfam" id="PF23914">
    <property type="entry name" value="TPR_CcmH_CycH"/>
    <property type="match status" value="1"/>
</dbReference>
<accession>A0A4R2TKZ5</accession>
<feature type="transmembrane region" description="Helical" evidence="3">
    <location>
        <begin position="6"/>
        <end position="24"/>
    </location>
</feature>
<keyword evidence="6" id="KW-1185">Reference proteome</keyword>
<protein>
    <submittedName>
        <fullName evidence="5">Cytochrome c-type biogenesis protein CcmH</fullName>
    </submittedName>
</protein>
<reference evidence="5 6" key="1">
    <citation type="submission" date="2019-03" db="EMBL/GenBank/DDBJ databases">
        <title>Genomic Encyclopedia of Type Strains, Phase IV (KMG-IV): sequencing the most valuable type-strain genomes for metagenomic binning, comparative biology and taxonomic classification.</title>
        <authorList>
            <person name="Goeker M."/>
        </authorList>
    </citation>
    <scope>NUCLEOTIDE SEQUENCE [LARGE SCALE GENOMIC DNA]</scope>
    <source>
        <strain evidence="5 6">DSM 28404</strain>
    </source>
</reference>
<dbReference type="SUPFAM" id="SSF48452">
    <property type="entry name" value="TPR-like"/>
    <property type="match status" value="1"/>
</dbReference>
<dbReference type="InterPro" id="IPR011990">
    <property type="entry name" value="TPR-like_helical_dom_sf"/>
</dbReference>
<dbReference type="PANTHER" id="PTHR47870">
    <property type="entry name" value="CYTOCHROME C-TYPE BIOGENESIS PROTEIN CCMH"/>
    <property type="match status" value="1"/>
</dbReference>
<dbReference type="Gene3D" id="1.25.40.10">
    <property type="entry name" value="Tetratricopeptide repeat domain"/>
    <property type="match status" value="1"/>
</dbReference>
<sequence>MAIGILAFILITFGIMAIPFAHYFDWQKNYRRQTNIALYQQQIRYADQPLADEMAQRLLQDEQYSQNPNIKSAVHFSKKSAIFFALLLIIAALGYYFSLNRLTTAELGLQQSGEKLAKFEHSSSMQKNDDAILHIQNKLRQDPNNGENWFELGQLYMYNNEFEHALTAFGNAEGLLGSRSDILSAAAASLYYQNGQRLNTLALNLLNAALEKDPKNTAALSLLASDAFLQTDYRKALQIWQQILDSGYTDVDRRAIIQSMQMAEMLQSARNKQ</sequence>
<proteinExistence type="predicted"/>
<organism evidence="5 6">
    <name type="scientific">Cricetibacter osteomyelitidis</name>
    <dbReference type="NCBI Taxonomy" id="1521931"/>
    <lineage>
        <taxon>Bacteria</taxon>
        <taxon>Pseudomonadati</taxon>
        <taxon>Pseudomonadota</taxon>
        <taxon>Gammaproteobacteria</taxon>
        <taxon>Pasteurellales</taxon>
        <taxon>Pasteurellaceae</taxon>
        <taxon>Cricetibacter</taxon>
    </lineage>
</organism>
<evidence type="ECO:0000313" key="5">
    <source>
        <dbReference type="EMBL" id="TCP95542.1"/>
    </source>
</evidence>
<keyword evidence="3" id="KW-1133">Transmembrane helix</keyword>
<dbReference type="GO" id="GO:0005886">
    <property type="term" value="C:plasma membrane"/>
    <property type="evidence" value="ECO:0007669"/>
    <property type="project" value="TreeGrafter"/>
</dbReference>
<dbReference type="InterPro" id="IPR051263">
    <property type="entry name" value="C-type_cytochrome_biogenesis"/>
</dbReference>
<dbReference type="InterPro" id="IPR056413">
    <property type="entry name" value="TPR_CcmH_CycH"/>
</dbReference>
<keyword evidence="2" id="KW-0802">TPR repeat</keyword>
<keyword evidence="3" id="KW-0472">Membrane</keyword>
<keyword evidence="3" id="KW-0812">Transmembrane</keyword>
<evidence type="ECO:0000256" key="3">
    <source>
        <dbReference type="SAM" id="Phobius"/>
    </source>
</evidence>
<feature type="transmembrane region" description="Helical" evidence="3">
    <location>
        <begin position="81"/>
        <end position="99"/>
    </location>
</feature>
<evidence type="ECO:0000256" key="1">
    <source>
        <dbReference type="ARBA" id="ARBA00022737"/>
    </source>
</evidence>
<evidence type="ECO:0000313" key="6">
    <source>
        <dbReference type="Proteomes" id="UP000295763"/>
    </source>
</evidence>
<dbReference type="Proteomes" id="UP000295763">
    <property type="component" value="Unassembled WGS sequence"/>
</dbReference>
<feature type="domain" description="Cytochrome c-type biogenesis protein H TPR" evidence="4">
    <location>
        <begin position="111"/>
        <end position="245"/>
    </location>
</feature>
<keyword evidence="1" id="KW-0677">Repeat</keyword>
<evidence type="ECO:0000256" key="2">
    <source>
        <dbReference type="ARBA" id="ARBA00022803"/>
    </source>
</evidence>
<dbReference type="EMBL" id="SLYB01000008">
    <property type="protein sequence ID" value="TCP95542.1"/>
    <property type="molecule type" value="Genomic_DNA"/>
</dbReference>
<dbReference type="AlphaFoldDB" id="A0A4R2TKZ5"/>
<gene>
    <name evidence="5" type="ORF">EDC44_10843</name>
</gene>
<name>A0A4R2TKZ5_9PAST</name>